<evidence type="ECO:0000256" key="5">
    <source>
        <dbReference type="ARBA" id="ARBA00022448"/>
    </source>
</evidence>
<evidence type="ECO:0000256" key="7">
    <source>
        <dbReference type="ARBA" id="ARBA00022827"/>
    </source>
</evidence>
<evidence type="ECO:0000256" key="8">
    <source>
        <dbReference type="ARBA" id="ARBA00022982"/>
    </source>
</evidence>
<dbReference type="InterPro" id="IPR003953">
    <property type="entry name" value="FAD-dep_OxRdtase_2_FAD-bd"/>
</dbReference>
<dbReference type="EC" id="1.3.5.1" evidence="4"/>
<dbReference type="GO" id="GO:0008177">
    <property type="term" value="F:succinate dehydrogenase (quinone) activity"/>
    <property type="evidence" value="ECO:0007669"/>
    <property type="project" value="UniProtKB-EC"/>
</dbReference>
<dbReference type="InterPro" id="IPR027477">
    <property type="entry name" value="Succ_DH/fumarate_Rdtase_cat_sf"/>
</dbReference>
<dbReference type="FunFam" id="1.20.58.100:FF:000001">
    <property type="entry name" value="Succinate dehydrogenase flavoprotein subunit (SdhA)"/>
    <property type="match status" value="1"/>
</dbReference>
<dbReference type="Gene3D" id="3.50.50.60">
    <property type="entry name" value="FAD/NAD(P)-binding domain"/>
    <property type="match status" value="1"/>
</dbReference>
<dbReference type="InterPro" id="IPR015939">
    <property type="entry name" value="Fum_Rdtase/Succ_DH_flav-like_C"/>
</dbReference>
<sequence length="259" mass="28560">MHLGREKVETKLQEIVDFCRSFAGVDPVTQPIPVYPAQHYMMGGISTNPRGEATIPGLYAAGEAACVSVHGANRLGANSLLETLVFGKIAGANAAEHASRASPAEVTPGEVEEATRELHSLWDRKEGESPAALRTALQTLMDRNVGIFRSPGPLNEALGEIRRLKERYQHCHVADPSTVYNINLTDALELGHLLDLAEVVVRAALDRTESRGAHVRLDFPKRDDVHWLKHTLARWTPQGPELSYLPVTITEYTPKERSY</sequence>
<dbReference type="GO" id="GO:0050660">
    <property type="term" value="F:flavin adenine dinucleotide binding"/>
    <property type="evidence" value="ECO:0007669"/>
    <property type="project" value="TreeGrafter"/>
</dbReference>
<evidence type="ECO:0000259" key="11">
    <source>
        <dbReference type="Pfam" id="PF00890"/>
    </source>
</evidence>
<evidence type="ECO:0000313" key="13">
    <source>
        <dbReference type="EMBL" id="EQD37585.1"/>
    </source>
</evidence>
<reference evidence="13" key="1">
    <citation type="submission" date="2013-08" db="EMBL/GenBank/DDBJ databases">
        <authorList>
            <person name="Mendez C."/>
            <person name="Richter M."/>
            <person name="Ferrer M."/>
            <person name="Sanchez J."/>
        </authorList>
    </citation>
    <scope>NUCLEOTIDE SEQUENCE</scope>
</reference>
<comment type="similarity">
    <text evidence="3">Belongs to the FAD-dependent oxidoreductase 2 family. FRD/SDH subfamily.</text>
</comment>
<dbReference type="GO" id="GO:0009055">
    <property type="term" value="F:electron transfer activity"/>
    <property type="evidence" value="ECO:0007669"/>
    <property type="project" value="TreeGrafter"/>
</dbReference>
<evidence type="ECO:0000256" key="6">
    <source>
        <dbReference type="ARBA" id="ARBA00022630"/>
    </source>
</evidence>
<dbReference type="GO" id="GO:0005886">
    <property type="term" value="C:plasma membrane"/>
    <property type="evidence" value="ECO:0007669"/>
    <property type="project" value="TreeGrafter"/>
</dbReference>
<dbReference type="Gene3D" id="3.90.700.10">
    <property type="entry name" value="Succinate dehydrogenase/fumarate reductase flavoprotein, catalytic domain"/>
    <property type="match status" value="1"/>
</dbReference>
<protein>
    <recommendedName>
        <fullName evidence="4">succinate dehydrogenase</fullName>
        <ecNumber evidence="4">1.3.5.1</ecNumber>
    </recommendedName>
</protein>
<dbReference type="Gene3D" id="1.20.58.100">
    <property type="entry name" value="Fumarate reductase/succinate dehydrogenase flavoprotein-like, C-terminal domain"/>
    <property type="match status" value="1"/>
</dbReference>
<dbReference type="InterPro" id="IPR030664">
    <property type="entry name" value="SdhA/FrdA/AprA"/>
</dbReference>
<accession>T1A6Y9</accession>
<dbReference type="SUPFAM" id="SSF51905">
    <property type="entry name" value="FAD/NAD(P)-binding domain"/>
    <property type="match status" value="1"/>
</dbReference>
<dbReference type="Pfam" id="PF00890">
    <property type="entry name" value="FAD_binding_2"/>
    <property type="match status" value="1"/>
</dbReference>
<dbReference type="PANTHER" id="PTHR11632">
    <property type="entry name" value="SUCCINATE DEHYDROGENASE 2 FLAVOPROTEIN SUBUNIT"/>
    <property type="match status" value="1"/>
</dbReference>
<evidence type="ECO:0000259" key="12">
    <source>
        <dbReference type="Pfam" id="PF02910"/>
    </source>
</evidence>
<reference evidence="13" key="2">
    <citation type="journal article" date="2014" name="ISME J.">
        <title>Microbial stratification in low pH oxic and suboxic macroscopic growths along an acid mine drainage.</title>
        <authorList>
            <person name="Mendez-Garcia C."/>
            <person name="Mesa V."/>
            <person name="Sprenger R.R."/>
            <person name="Richter M."/>
            <person name="Diez M.S."/>
            <person name="Solano J."/>
            <person name="Bargiela R."/>
            <person name="Golyshina O.V."/>
            <person name="Manteca A."/>
            <person name="Ramos J.L."/>
            <person name="Gallego J.R."/>
            <person name="Llorente I."/>
            <person name="Martins Dos Santos V.A."/>
            <person name="Jensen O.N."/>
            <person name="Pelaez A.I."/>
            <person name="Sanchez J."/>
            <person name="Ferrer M."/>
        </authorList>
    </citation>
    <scope>NUCLEOTIDE SEQUENCE</scope>
</reference>
<gene>
    <name evidence="13" type="ORF">B1B_16090</name>
</gene>
<dbReference type="EMBL" id="AUZY01010696">
    <property type="protein sequence ID" value="EQD37585.1"/>
    <property type="molecule type" value="Genomic_DNA"/>
</dbReference>
<keyword evidence="5" id="KW-0813">Transport</keyword>
<evidence type="ECO:0000256" key="10">
    <source>
        <dbReference type="ARBA" id="ARBA00023136"/>
    </source>
</evidence>
<comment type="cofactor">
    <cofactor evidence="1">
        <name>FAD</name>
        <dbReference type="ChEBI" id="CHEBI:57692"/>
    </cofactor>
</comment>
<keyword evidence="10" id="KW-0472">Membrane</keyword>
<keyword evidence="9" id="KW-0560">Oxidoreductase</keyword>
<evidence type="ECO:0000256" key="9">
    <source>
        <dbReference type="ARBA" id="ARBA00023002"/>
    </source>
</evidence>
<keyword evidence="8" id="KW-0249">Electron transport</keyword>
<dbReference type="InterPro" id="IPR036188">
    <property type="entry name" value="FAD/NAD-bd_sf"/>
</dbReference>
<dbReference type="AlphaFoldDB" id="T1A6Y9"/>
<comment type="caution">
    <text evidence="13">The sequence shown here is derived from an EMBL/GenBank/DDBJ whole genome shotgun (WGS) entry which is preliminary data.</text>
</comment>
<dbReference type="SUPFAM" id="SSF56425">
    <property type="entry name" value="Succinate dehydrogenase/fumarate reductase flavoprotein, catalytic domain"/>
    <property type="match status" value="1"/>
</dbReference>
<feature type="domain" description="FAD-dependent oxidoreductase 2 FAD-binding" evidence="11">
    <location>
        <begin position="2"/>
        <end position="80"/>
    </location>
</feature>
<name>T1A6Y9_9ZZZZ</name>
<proteinExistence type="inferred from homology"/>
<dbReference type="PANTHER" id="PTHR11632:SF51">
    <property type="entry name" value="SUCCINATE DEHYDROGENASE [UBIQUINONE] FLAVOPROTEIN SUBUNIT, MITOCHONDRIAL"/>
    <property type="match status" value="1"/>
</dbReference>
<evidence type="ECO:0000256" key="2">
    <source>
        <dbReference type="ARBA" id="ARBA00004170"/>
    </source>
</evidence>
<dbReference type="GO" id="GO:0009061">
    <property type="term" value="P:anaerobic respiration"/>
    <property type="evidence" value="ECO:0007669"/>
    <property type="project" value="TreeGrafter"/>
</dbReference>
<dbReference type="Pfam" id="PF02910">
    <property type="entry name" value="Succ_DH_flav_C"/>
    <property type="match status" value="1"/>
</dbReference>
<dbReference type="Gene3D" id="4.10.80.40">
    <property type="entry name" value="succinate dehydrogenase protein domain"/>
    <property type="match status" value="1"/>
</dbReference>
<evidence type="ECO:0000256" key="3">
    <source>
        <dbReference type="ARBA" id="ARBA00008040"/>
    </source>
</evidence>
<dbReference type="InterPro" id="IPR037099">
    <property type="entry name" value="Fum_R/Succ_DH_flav-like_C_sf"/>
</dbReference>
<comment type="subcellular location">
    <subcellularLocation>
        <location evidence="2">Membrane</location>
        <topology evidence="2">Peripheral membrane protein</topology>
    </subcellularLocation>
</comment>
<evidence type="ECO:0000256" key="1">
    <source>
        <dbReference type="ARBA" id="ARBA00001974"/>
    </source>
</evidence>
<keyword evidence="6" id="KW-0285">Flavoprotein</keyword>
<evidence type="ECO:0000256" key="4">
    <source>
        <dbReference type="ARBA" id="ARBA00012792"/>
    </source>
</evidence>
<organism evidence="13">
    <name type="scientific">mine drainage metagenome</name>
    <dbReference type="NCBI Taxonomy" id="410659"/>
    <lineage>
        <taxon>unclassified sequences</taxon>
        <taxon>metagenomes</taxon>
        <taxon>ecological metagenomes</taxon>
    </lineage>
</organism>
<feature type="domain" description="Fumarate reductase/succinate dehydrogenase flavoprotein-like C-terminal" evidence="12">
    <location>
        <begin position="134"/>
        <end position="259"/>
    </location>
</feature>
<keyword evidence="7" id="KW-0274">FAD</keyword>
<dbReference type="SUPFAM" id="SSF46977">
    <property type="entry name" value="Succinate dehydrogenase/fumarate reductase flavoprotein C-terminal domain"/>
    <property type="match status" value="1"/>
</dbReference>